<evidence type="ECO:0000256" key="1">
    <source>
        <dbReference type="ARBA" id="ARBA00010790"/>
    </source>
</evidence>
<evidence type="ECO:0000259" key="3">
    <source>
        <dbReference type="PROSITE" id="PS00623"/>
    </source>
</evidence>
<dbReference type="InterPro" id="IPR007867">
    <property type="entry name" value="GMC_OxRtase_C"/>
</dbReference>
<reference evidence="6" key="1">
    <citation type="submission" date="2023-01" db="EMBL/GenBank/DDBJ databases">
        <title>Key to firefly adult light organ development and bioluminescence: homeobox transcription factors regulate luciferase expression and transportation to peroxisome.</title>
        <authorList>
            <person name="Fu X."/>
        </authorList>
    </citation>
    <scope>NUCLEOTIDE SEQUENCE [LARGE SCALE GENOMIC DNA]</scope>
</reference>
<dbReference type="Pfam" id="PF00732">
    <property type="entry name" value="GMC_oxred_N"/>
    <property type="match status" value="1"/>
</dbReference>
<dbReference type="PROSITE" id="PS00623">
    <property type="entry name" value="GMC_OXRED_1"/>
    <property type="match status" value="1"/>
</dbReference>
<comment type="caution">
    <text evidence="5">The sequence shown here is derived from an EMBL/GenBank/DDBJ whole genome shotgun (WGS) entry which is preliminary data.</text>
</comment>
<sequence>MKQVRKDAKVEKAKMNLFQDSSDSDVPVNELCDDSSDISEEFEIETVNEIEINDFVIVRYLLKKRIKYYVGQVVRSEDSEYFVNFLKRSSRGNKFVFPEIKDEDLISKDNIVAKLPLPFTTGGTERAAKQWSFDYDFSLYNQRAVTPEAMLDKSFPPEDIVDILKIPLQISKPTLTKKHSGIITSAPMKDILEKKKKERVKGPCARSQFSSNIFESVREVFVDENLYQRSFDIEPVYDFIIVGAGSAGSVLANRLSENPNWKILVLEAGIEENYFTDIPLLAPFQSFTRFNWNFESEKSNKSCLSLKNNRCNIPRGKIVGGTSVLNFLIYTRGNKLDYDEWEKLGNKGWSYADLLPYFKKSENCSLAIQKKIGADKQYRGTDGPLNVDYAPFETPISDLFLKTGNEFGLPITDPNGKFHRGFSKAQATMINGKRCSAAKAYLKPIKERKNLFILTEATVTKILIDPNKKQAFGIEFMKNGTTYKVQSEKEVILSAGSINSPQLLMLSGIGPQEDLERLKIPVIVNLKVGFNLQDHCALLQTFLINETVTISDLSVQHPMHVFNYWFNKKGPLTLPGGAEAIAFMNTNLSVSNIPDVELVLGAGGFNNDLLGSLRYVYNFPNKLFFDIFRSVLLLPSFSITTILMKPKSKGQVKLRSSNPLKPPLLYLNYLDDESDVNVLLEGLKLTKMVGESKYLKKYDAKLHKFTIPACKHLQQETDKHLICLIRNLASSLGHQVGTCKMGPSTDPDAVVDPELKVYGVKGLRVIDGSIMPNIIAGHTNSVIMMIAEKGSDLIKSAWTKK</sequence>
<dbReference type="EMBL" id="JARPUR010000002">
    <property type="protein sequence ID" value="KAK4882362.1"/>
    <property type="molecule type" value="Genomic_DNA"/>
</dbReference>
<dbReference type="SUPFAM" id="SSF51905">
    <property type="entry name" value="FAD/NAD(P)-binding domain"/>
    <property type="match status" value="1"/>
</dbReference>
<dbReference type="GO" id="GO:0016614">
    <property type="term" value="F:oxidoreductase activity, acting on CH-OH group of donors"/>
    <property type="evidence" value="ECO:0007669"/>
    <property type="project" value="InterPro"/>
</dbReference>
<dbReference type="InterPro" id="IPR036188">
    <property type="entry name" value="FAD/NAD-bd_sf"/>
</dbReference>
<dbReference type="SUPFAM" id="SSF54373">
    <property type="entry name" value="FAD-linked reductases, C-terminal domain"/>
    <property type="match status" value="1"/>
</dbReference>
<feature type="domain" description="Glucose-methanol-choline oxidoreductase N-terminal" evidence="3">
    <location>
        <begin position="316"/>
        <end position="339"/>
    </location>
</feature>
<evidence type="ECO:0000313" key="5">
    <source>
        <dbReference type="EMBL" id="KAK4882362.1"/>
    </source>
</evidence>
<evidence type="ECO:0000313" key="6">
    <source>
        <dbReference type="Proteomes" id="UP001353858"/>
    </source>
</evidence>
<dbReference type="Pfam" id="PF05199">
    <property type="entry name" value="GMC_oxred_C"/>
    <property type="match status" value="1"/>
</dbReference>
<comment type="similarity">
    <text evidence="1 2">Belongs to the GMC oxidoreductase family.</text>
</comment>
<dbReference type="Gene3D" id="3.50.50.60">
    <property type="entry name" value="FAD/NAD(P)-binding domain"/>
    <property type="match status" value="1"/>
</dbReference>
<dbReference type="PANTHER" id="PTHR11552:SF216">
    <property type="entry name" value="GLUCOSE-METHANOL-CHOLINE OXIDOREDUCTASE N-TERMINAL DOMAIN-CONTAINING PROTEIN"/>
    <property type="match status" value="1"/>
</dbReference>
<accession>A0AAN7SHZ5</accession>
<name>A0AAN7SHZ5_9COLE</name>
<gene>
    <name evidence="5" type="ORF">RN001_005681</name>
</gene>
<organism evidence="5 6">
    <name type="scientific">Aquatica leii</name>
    <dbReference type="NCBI Taxonomy" id="1421715"/>
    <lineage>
        <taxon>Eukaryota</taxon>
        <taxon>Metazoa</taxon>
        <taxon>Ecdysozoa</taxon>
        <taxon>Arthropoda</taxon>
        <taxon>Hexapoda</taxon>
        <taxon>Insecta</taxon>
        <taxon>Pterygota</taxon>
        <taxon>Neoptera</taxon>
        <taxon>Endopterygota</taxon>
        <taxon>Coleoptera</taxon>
        <taxon>Polyphaga</taxon>
        <taxon>Elateriformia</taxon>
        <taxon>Elateroidea</taxon>
        <taxon>Lampyridae</taxon>
        <taxon>Luciolinae</taxon>
        <taxon>Aquatica</taxon>
    </lineage>
</organism>
<evidence type="ECO:0000259" key="4">
    <source>
        <dbReference type="PROSITE" id="PS00624"/>
    </source>
</evidence>
<feature type="domain" description="Glucose-methanol-choline oxidoreductase N-terminal" evidence="4">
    <location>
        <begin position="496"/>
        <end position="510"/>
    </location>
</feature>
<proteinExistence type="inferred from homology"/>
<protein>
    <recommendedName>
        <fullName evidence="3 4">Glucose-methanol-choline oxidoreductase N-terminal domain-containing protein</fullName>
    </recommendedName>
</protein>
<evidence type="ECO:0000256" key="2">
    <source>
        <dbReference type="RuleBase" id="RU003968"/>
    </source>
</evidence>
<keyword evidence="2" id="KW-0274">FAD</keyword>
<dbReference type="Gene3D" id="3.30.560.10">
    <property type="entry name" value="Glucose Oxidase, domain 3"/>
    <property type="match status" value="1"/>
</dbReference>
<dbReference type="PANTHER" id="PTHR11552">
    <property type="entry name" value="GLUCOSE-METHANOL-CHOLINE GMC OXIDOREDUCTASE"/>
    <property type="match status" value="1"/>
</dbReference>
<dbReference type="GO" id="GO:0050660">
    <property type="term" value="F:flavin adenine dinucleotide binding"/>
    <property type="evidence" value="ECO:0007669"/>
    <property type="project" value="InterPro"/>
</dbReference>
<keyword evidence="6" id="KW-1185">Reference proteome</keyword>
<dbReference type="InterPro" id="IPR012132">
    <property type="entry name" value="GMC_OxRdtase"/>
</dbReference>
<dbReference type="Proteomes" id="UP001353858">
    <property type="component" value="Unassembled WGS sequence"/>
</dbReference>
<keyword evidence="2" id="KW-0285">Flavoprotein</keyword>
<dbReference type="InterPro" id="IPR000172">
    <property type="entry name" value="GMC_OxRdtase_N"/>
</dbReference>
<dbReference type="AlphaFoldDB" id="A0AAN7SHZ5"/>
<dbReference type="PROSITE" id="PS00624">
    <property type="entry name" value="GMC_OXRED_2"/>
    <property type="match status" value="1"/>
</dbReference>